<organism evidence="5 6">
    <name type="scientific">Eumeta variegata</name>
    <name type="common">Bagworm moth</name>
    <name type="synonym">Eumeta japonica</name>
    <dbReference type="NCBI Taxonomy" id="151549"/>
    <lineage>
        <taxon>Eukaryota</taxon>
        <taxon>Metazoa</taxon>
        <taxon>Ecdysozoa</taxon>
        <taxon>Arthropoda</taxon>
        <taxon>Hexapoda</taxon>
        <taxon>Insecta</taxon>
        <taxon>Pterygota</taxon>
        <taxon>Neoptera</taxon>
        <taxon>Endopterygota</taxon>
        <taxon>Lepidoptera</taxon>
        <taxon>Glossata</taxon>
        <taxon>Ditrysia</taxon>
        <taxon>Tineoidea</taxon>
        <taxon>Psychidae</taxon>
        <taxon>Oiketicinae</taxon>
        <taxon>Eumeta</taxon>
    </lineage>
</organism>
<feature type="compositionally biased region" description="Pro residues" evidence="3">
    <location>
        <begin position="170"/>
        <end position="188"/>
    </location>
</feature>
<feature type="region of interest" description="Disordered" evidence="3">
    <location>
        <begin position="168"/>
        <end position="192"/>
    </location>
</feature>
<comment type="caution">
    <text evidence="5">The sequence shown here is derived from an EMBL/GenBank/DDBJ whole genome shotgun (WGS) entry which is preliminary data.</text>
</comment>
<feature type="compositionally biased region" description="Pro residues" evidence="3">
    <location>
        <begin position="494"/>
        <end position="514"/>
    </location>
</feature>
<dbReference type="PANTHER" id="PTHR23110">
    <property type="entry name" value="BTB DOMAIN TRANSCRIPTION FACTOR"/>
    <property type="match status" value="1"/>
</dbReference>
<feature type="region of interest" description="Disordered" evidence="3">
    <location>
        <begin position="388"/>
        <end position="534"/>
    </location>
</feature>
<dbReference type="STRING" id="151549.A0A4C1UVX6"/>
<dbReference type="GO" id="GO:0005634">
    <property type="term" value="C:nucleus"/>
    <property type="evidence" value="ECO:0007669"/>
    <property type="project" value="UniProtKB-SubCell"/>
</dbReference>
<dbReference type="PANTHER" id="PTHR23110:SF101">
    <property type="entry name" value="PROTEIN JIM LOVELL"/>
    <property type="match status" value="1"/>
</dbReference>
<dbReference type="EMBL" id="BGZK01000229">
    <property type="protein sequence ID" value="GBP30156.1"/>
    <property type="molecule type" value="Genomic_DNA"/>
</dbReference>
<evidence type="ECO:0000313" key="5">
    <source>
        <dbReference type="EMBL" id="GBP30156.1"/>
    </source>
</evidence>
<dbReference type="CDD" id="cd18315">
    <property type="entry name" value="BTB_POZ_BAB-like"/>
    <property type="match status" value="1"/>
</dbReference>
<reference evidence="5 6" key="1">
    <citation type="journal article" date="2019" name="Commun. Biol.">
        <title>The bagworm genome reveals a unique fibroin gene that provides high tensile strength.</title>
        <authorList>
            <person name="Kono N."/>
            <person name="Nakamura H."/>
            <person name="Ohtoshi R."/>
            <person name="Tomita M."/>
            <person name="Numata K."/>
            <person name="Arakawa K."/>
        </authorList>
    </citation>
    <scope>NUCLEOTIDE SEQUENCE [LARGE SCALE GENOMIC DNA]</scope>
</reference>
<dbReference type="SMART" id="SM00225">
    <property type="entry name" value="BTB"/>
    <property type="match status" value="1"/>
</dbReference>
<evidence type="ECO:0000259" key="4">
    <source>
        <dbReference type="PROSITE" id="PS50097"/>
    </source>
</evidence>
<dbReference type="OrthoDB" id="10261408at2759"/>
<feature type="compositionally biased region" description="Pro residues" evidence="3">
    <location>
        <begin position="407"/>
        <end position="423"/>
    </location>
</feature>
<proteinExistence type="predicted"/>
<dbReference type="Proteomes" id="UP000299102">
    <property type="component" value="Unassembled WGS sequence"/>
</dbReference>
<dbReference type="GO" id="GO:0006357">
    <property type="term" value="P:regulation of transcription by RNA polymerase II"/>
    <property type="evidence" value="ECO:0007669"/>
    <property type="project" value="TreeGrafter"/>
</dbReference>
<feature type="compositionally biased region" description="Basic and acidic residues" evidence="3">
    <location>
        <begin position="392"/>
        <end position="403"/>
    </location>
</feature>
<evidence type="ECO:0000256" key="3">
    <source>
        <dbReference type="SAM" id="MobiDB-lite"/>
    </source>
</evidence>
<dbReference type="SUPFAM" id="SSF54695">
    <property type="entry name" value="POZ domain"/>
    <property type="match status" value="1"/>
</dbReference>
<dbReference type="Pfam" id="PF00651">
    <property type="entry name" value="BTB"/>
    <property type="match status" value="1"/>
</dbReference>
<keyword evidence="2" id="KW-0539">Nucleus</keyword>
<dbReference type="InterPro" id="IPR000210">
    <property type="entry name" value="BTB/POZ_dom"/>
</dbReference>
<evidence type="ECO:0000313" key="6">
    <source>
        <dbReference type="Proteomes" id="UP000299102"/>
    </source>
</evidence>
<dbReference type="PROSITE" id="PS50097">
    <property type="entry name" value="BTB"/>
    <property type="match status" value="1"/>
</dbReference>
<accession>A0A4C1UVX6</accession>
<gene>
    <name evidence="5" type="primary">lov</name>
    <name evidence="5" type="ORF">EVAR_95001_1</name>
</gene>
<dbReference type="InterPro" id="IPR051095">
    <property type="entry name" value="Dros_DevTransReg"/>
</dbReference>
<feature type="compositionally biased region" description="Gly residues" evidence="3">
    <location>
        <begin position="454"/>
        <end position="464"/>
    </location>
</feature>
<sequence length="534" mass="58611">MPADPHTILESACARQKTVALANEPGAAGLEGLTAEHNGVSAHPGLRAGVGAATPALFQIYLRPVTSHTLYSHIHFYLSFSWNRTIAPALFCFTTPAPLGGDVHGAGTSDEFEVDKVGYIGGPERRARRRRRQRRRVGVYVSARDEPRDGRRVCERVCRRRAWAAASRRCPPPAPAPRAPPHAAPHPRPSQTRRARRLCCTFVLPLDALLPAVYVSSVVRKLEIRRTNNSECDTRAGRRLLRRTRVRGRPTAAHRAAASTLAHVSGARRLAPPAMDEKPTEEHYSLRWNNHQAHLLRAFEALLHAETLVDVTLVCAERRVRAHKVLLGACSPLFRRIFSENPCKHPVIVLKDFQGWEVQAVVDFMYRGEVSVAQEQLGTVIRAGESLQVRGLADHERTEEPRSPTDGTPPPAPPPSPPASPDEPQPRRKQARPRRRSGETDTPENLSLRRSPGAGTGPTGGSCGAGVMSGLKAVRLARGRSPPKPEPEEADVEPQPPHPPRVYHPQDMFPPVPPVSALSLTPPHSKYNPKTIIG</sequence>
<name>A0A4C1UVX6_EUMVA</name>
<keyword evidence="6" id="KW-1185">Reference proteome</keyword>
<protein>
    <submittedName>
        <fullName evidence="5">Protein jim lovell</fullName>
    </submittedName>
</protein>
<dbReference type="AlphaFoldDB" id="A0A4C1UVX6"/>
<evidence type="ECO:0000256" key="2">
    <source>
        <dbReference type="ARBA" id="ARBA00023242"/>
    </source>
</evidence>
<dbReference type="InterPro" id="IPR011333">
    <property type="entry name" value="SKP1/BTB/POZ_sf"/>
</dbReference>
<dbReference type="Gene3D" id="3.30.710.10">
    <property type="entry name" value="Potassium Channel Kv1.1, Chain A"/>
    <property type="match status" value="1"/>
</dbReference>
<feature type="domain" description="BTB" evidence="4">
    <location>
        <begin position="309"/>
        <end position="374"/>
    </location>
</feature>
<evidence type="ECO:0000256" key="1">
    <source>
        <dbReference type="ARBA" id="ARBA00004123"/>
    </source>
</evidence>
<comment type="subcellular location">
    <subcellularLocation>
        <location evidence="1">Nucleus</location>
    </subcellularLocation>
</comment>